<organism evidence="4 5">
    <name type="scientific">Terriglobus albidus</name>
    <dbReference type="NCBI Taxonomy" id="1592106"/>
    <lineage>
        <taxon>Bacteria</taxon>
        <taxon>Pseudomonadati</taxon>
        <taxon>Acidobacteriota</taxon>
        <taxon>Terriglobia</taxon>
        <taxon>Terriglobales</taxon>
        <taxon>Acidobacteriaceae</taxon>
        <taxon>Terriglobus</taxon>
    </lineage>
</organism>
<dbReference type="KEGG" id="talb:FTW19_04265"/>
<gene>
    <name evidence="4" type="ORF">FTW19_04265</name>
</gene>
<dbReference type="PANTHER" id="PTHR36933">
    <property type="entry name" value="SLL0788 PROTEIN"/>
    <property type="match status" value="1"/>
</dbReference>
<accession>A0A5B9EG22</accession>
<dbReference type="Proteomes" id="UP000321820">
    <property type="component" value="Chromosome"/>
</dbReference>
<dbReference type="Gene3D" id="1.20.1260.10">
    <property type="match status" value="1"/>
</dbReference>
<dbReference type="OrthoDB" id="8603558at2"/>
<evidence type="ECO:0000259" key="3">
    <source>
        <dbReference type="Pfam" id="PF03713"/>
    </source>
</evidence>
<dbReference type="Pfam" id="PF03713">
    <property type="entry name" value="DUF305"/>
    <property type="match status" value="1"/>
</dbReference>
<dbReference type="PANTHER" id="PTHR36933:SF1">
    <property type="entry name" value="SLL0788 PROTEIN"/>
    <property type="match status" value="1"/>
</dbReference>
<evidence type="ECO:0000313" key="4">
    <source>
        <dbReference type="EMBL" id="QEE31163.1"/>
    </source>
</evidence>
<dbReference type="InterPro" id="IPR005183">
    <property type="entry name" value="DUF305_CopM-like"/>
</dbReference>
<dbReference type="AlphaFoldDB" id="A0A5B9EG22"/>
<proteinExistence type="predicted"/>
<reference evidence="4 5" key="1">
    <citation type="submission" date="2019-08" db="EMBL/GenBank/DDBJ databases">
        <title>Complete genome sequence of Terriglobus albidus strain ORNL.</title>
        <authorList>
            <person name="Podar M."/>
        </authorList>
    </citation>
    <scope>NUCLEOTIDE SEQUENCE [LARGE SCALE GENOMIC DNA]</scope>
    <source>
        <strain evidence="4 5">ORNL</strain>
    </source>
</reference>
<dbReference type="EMBL" id="CP042806">
    <property type="protein sequence ID" value="QEE31163.1"/>
    <property type="molecule type" value="Genomic_DNA"/>
</dbReference>
<feature type="region of interest" description="Disordered" evidence="1">
    <location>
        <begin position="28"/>
        <end position="71"/>
    </location>
</feature>
<feature type="signal peptide" evidence="2">
    <location>
        <begin position="1"/>
        <end position="26"/>
    </location>
</feature>
<feature type="domain" description="DUF305" evidence="3">
    <location>
        <begin position="70"/>
        <end position="237"/>
    </location>
</feature>
<keyword evidence="5" id="KW-1185">Reference proteome</keyword>
<keyword evidence="2" id="KW-0732">Signal</keyword>
<feature type="compositionally biased region" description="Low complexity" evidence="1">
    <location>
        <begin position="49"/>
        <end position="62"/>
    </location>
</feature>
<evidence type="ECO:0000313" key="5">
    <source>
        <dbReference type="Proteomes" id="UP000321820"/>
    </source>
</evidence>
<name>A0A5B9EG22_9BACT</name>
<evidence type="ECO:0000256" key="1">
    <source>
        <dbReference type="SAM" id="MobiDB-lite"/>
    </source>
</evidence>
<dbReference type="InterPro" id="IPR012347">
    <property type="entry name" value="Ferritin-like"/>
</dbReference>
<evidence type="ECO:0000256" key="2">
    <source>
        <dbReference type="SAM" id="SignalP"/>
    </source>
</evidence>
<sequence length="241" mass="26393">MSSLAYVSLRSGIAVAFALCATAALSQQSVPAPDSPPAIVQPGAPGSVSKTLSTAAATASEAPKPPSKPDVEFMQGMIMHHNQAVEMTELLKTRTHDPAIRELGNKIDVSQTDEMRWMKQWLTERGLPTSMDSMAGMDMSGMDAKEKEEHMKMMAMSMPMMPGMLTTAQMDELRKASGPKFDHLFLTGMIQHHTGALQMVKELFANPGAGQDPQLFDFANDVDNTQQAEIDIMRHMLKERE</sequence>
<feature type="chain" id="PRO_5022866628" evidence="2">
    <location>
        <begin position="27"/>
        <end position="241"/>
    </location>
</feature>
<protein>
    <submittedName>
        <fullName evidence="4">DUF305 domain-containing protein</fullName>
    </submittedName>
</protein>